<dbReference type="InterPro" id="IPR057326">
    <property type="entry name" value="KR_dom"/>
</dbReference>
<name>A0AAU8J408_9ACTN</name>
<dbReference type="InterPro" id="IPR002347">
    <property type="entry name" value="SDR_fam"/>
</dbReference>
<feature type="domain" description="Ketoreductase" evidence="3">
    <location>
        <begin position="6"/>
        <end position="190"/>
    </location>
</feature>
<comment type="similarity">
    <text evidence="1">Belongs to the short-chain dehydrogenases/reductases (SDR) family.</text>
</comment>
<dbReference type="KEGG" id="stac:ABII15_35580"/>
<protein>
    <submittedName>
        <fullName evidence="4">SDR family oxidoreductase</fullName>
    </submittedName>
</protein>
<evidence type="ECO:0000259" key="3">
    <source>
        <dbReference type="SMART" id="SM00822"/>
    </source>
</evidence>
<dbReference type="EMBL" id="CP159534">
    <property type="protein sequence ID" value="XCJ74963.1"/>
    <property type="molecule type" value="Genomic_DNA"/>
</dbReference>
<evidence type="ECO:0000313" key="4">
    <source>
        <dbReference type="EMBL" id="XCJ74963.1"/>
    </source>
</evidence>
<gene>
    <name evidence="4" type="ORF">ABII15_35580</name>
</gene>
<dbReference type="Gene3D" id="3.40.50.720">
    <property type="entry name" value="NAD(P)-binding Rossmann-like Domain"/>
    <property type="match status" value="1"/>
</dbReference>
<dbReference type="AlphaFoldDB" id="A0AAU8J408"/>
<dbReference type="PRINTS" id="PR00081">
    <property type="entry name" value="GDHRDH"/>
</dbReference>
<dbReference type="InterPro" id="IPR036291">
    <property type="entry name" value="NAD(P)-bd_dom_sf"/>
</dbReference>
<dbReference type="RefSeq" id="WP_353946399.1">
    <property type="nucleotide sequence ID" value="NZ_CP159534.1"/>
</dbReference>
<reference evidence="4" key="1">
    <citation type="submission" date="2024-06" db="EMBL/GenBank/DDBJ databases">
        <title>Streptomyces sp. strain HUAS MG91 genome sequences.</title>
        <authorList>
            <person name="Mo P."/>
        </authorList>
    </citation>
    <scope>NUCLEOTIDE SEQUENCE</scope>
    <source>
        <strain evidence="4">HUAS MG91</strain>
    </source>
</reference>
<evidence type="ECO:0000256" key="2">
    <source>
        <dbReference type="ARBA" id="ARBA00023002"/>
    </source>
</evidence>
<organism evidence="4">
    <name type="scientific">Streptomyces tabacisoli</name>
    <dbReference type="NCBI Taxonomy" id="3156398"/>
    <lineage>
        <taxon>Bacteria</taxon>
        <taxon>Bacillati</taxon>
        <taxon>Actinomycetota</taxon>
        <taxon>Actinomycetes</taxon>
        <taxon>Kitasatosporales</taxon>
        <taxon>Streptomycetaceae</taxon>
        <taxon>Streptomyces</taxon>
    </lineage>
</organism>
<dbReference type="SUPFAM" id="SSF51735">
    <property type="entry name" value="NAD(P)-binding Rossmann-fold domains"/>
    <property type="match status" value="1"/>
</dbReference>
<proteinExistence type="inferred from homology"/>
<dbReference type="PANTHER" id="PTHR43639">
    <property type="entry name" value="OXIDOREDUCTASE, SHORT-CHAIN DEHYDROGENASE/REDUCTASE FAMILY (AFU_ORTHOLOGUE AFUA_5G02870)"/>
    <property type="match status" value="1"/>
</dbReference>
<dbReference type="PANTHER" id="PTHR43639:SF1">
    <property type="entry name" value="SHORT-CHAIN DEHYDROGENASE_REDUCTASE FAMILY PROTEIN"/>
    <property type="match status" value="1"/>
</dbReference>
<dbReference type="PRINTS" id="PR00080">
    <property type="entry name" value="SDRFAMILY"/>
</dbReference>
<evidence type="ECO:0000256" key="1">
    <source>
        <dbReference type="ARBA" id="ARBA00006484"/>
    </source>
</evidence>
<sequence>MSDTIKIAIVTGSSRGIGRSIALALAQEGQDVIVTYRSNTQEAENVVKAIQGVGRKAVALQQDVGDTSSFDASVEQIRAALKDNWGRETFDYLVNNAGIGITKPFAALTEDDFDAMANVHIKGVVFLTQKLLPLMNDGGGIVNISSGLTRVTAPAAGGYAMMKGAVEVYTRHLAAEVGPRGITVNAVAPGPTATDFGGGLMKDENVQVGMGQMSVFGEIGTPDNIGSTVAAVLSGGMHRVTAQRIEVGGFSV</sequence>
<dbReference type="GO" id="GO:0016491">
    <property type="term" value="F:oxidoreductase activity"/>
    <property type="evidence" value="ECO:0007669"/>
    <property type="project" value="UniProtKB-KW"/>
</dbReference>
<accession>A0AAU8J408</accession>
<keyword evidence="2" id="KW-0560">Oxidoreductase</keyword>
<dbReference type="SMART" id="SM00822">
    <property type="entry name" value="PKS_KR"/>
    <property type="match status" value="1"/>
</dbReference>
<dbReference type="Pfam" id="PF13561">
    <property type="entry name" value="adh_short_C2"/>
    <property type="match status" value="1"/>
</dbReference>